<name>A6VUV1_MARMS</name>
<dbReference type="Pfam" id="PF01128">
    <property type="entry name" value="IspD"/>
    <property type="match status" value="1"/>
</dbReference>
<sequence length="237" mass="26159">MIRPLWVIIPAAGVGQRMQANYPKQYLPLAGQTILDRTIEIFVSHPLIAGVLVGVGENDAYWPDSKWQQHDLVHRFVGGKERCDTVQKGLRYLLDTVDIMQQDVLVHDAARPLLSQKALNRIINHSSEQGALLAMPAKDTVKLQVADQPVVDATLDRNAIWLAQTPQKFPAQALLDALECAQNEGVAVTDECSAMEFVGWHPDLVVGESSNIKITLPEDLLIAEALFSYLSDSDLSN</sequence>
<dbReference type="KEGG" id="mmw:Mmwyl1_1301"/>
<dbReference type="FunFam" id="3.90.550.10:FF:000003">
    <property type="entry name" value="2-C-methyl-D-erythritol 4-phosphate cytidylyltransferase"/>
    <property type="match status" value="1"/>
</dbReference>
<keyword evidence="4 7" id="KW-0808">Transferase</keyword>
<feature type="site" description="Transition state stabilizer" evidence="7">
    <location>
        <position position="24"/>
    </location>
</feature>
<dbReference type="InterPro" id="IPR001228">
    <property type="entry name" value="IspD"/>
</dbReference>
<comment type="similarity">
    <text evidence="3 7">Belongs to the IspD/TarI cytidylyltransferase family. IspD subfamily.</text>
</comment>
<protein>
    <recommendedName>
        <fullName evidence="7">2-C-methyl-D-erythritol 4-phosphate cytidylyltransferase</fullName>
        <ecNumber evidence="7">2.7.7.60</ecNumber>
    </recommendedName>
    <alternativeName>
        <fullName evidence="7">4-diphosphocytidyl-2C-methyl-D-erythritol synthase</fullName>
    </alternativeName>
    <alternativeName>
        <fullName evidence="7">MEP cytidylyltransferase</fullName>
        <shortName evidence="7">MCT</shortName>
    </alternativeName>
</protein>
<dbReference type="CDD" id="cd02516">
    <property type="entry name" value="CDP-ME_synthetase"/>
    <property type="match status" value="1"/>
</dbReference>
<dbReference type="UniPathway" id="UPA00056">
    <property type="reaction ID" value="UER00093"/>
</dbReference>
<evidence type="ECO:0000256" key="2">
    <source>
        <dbReference type="ARBA" id="ARBA00004787"/>
    </source>
</evidence>
<feature type="site" description="Positions MEP for the nucleophilic attack" evidence="7">
    <location>
        <position position="157"/>
    </location>
</feature>
<evidence type="ECO:0000256" key="6">
    <source>
        <dbReference type="ARBA" id="ARBA00023229"/>
    </source>
</evidence>
<dbReference type="PANTHER" id="PTHR32125">
    <property type="entry name" value="2-C-METHYL-D-ERYTHRITOL 4-PHOSPHATE CYTIDYLYLTRANSFERASE, CHLOROPLASTIC"/>
    <property type="match status" value="1"/>
</dbReference>
<dbReference type="HOGENOM" id="CLU_061281_3_1_6"/>
<evidence type="ECO:0000256" key="3">
    <source>
        <dbReference type="ARBA" id="ARBA00009789"/>
    </source>
</evidence>
<accession>A6VUV1</accession>
<dbReference type="OrthoDB" id="9806837at2"/>
<organism evidence="8">
    <name type="scientific">Marinomonas sp. (strain MWYL1)</name>
    <dbReference type="NCBI Taxonomy" id="400668"/>
    <lineage>
        <taxon>Bacteria</taxon>
        <taxon>Pseudomonadati</taxon>
        <taxon>Pseudomonadota</taxon>
        <taxon>Gammaproteobacteria</taxon>
        <taxon>Oceanospirillales</taxon>
        <taxon>Oceanospirillaceae</taxon>
        <taxon>Marinomonas</taxon>
    </lineage>
</organism>
<dbReference type="HAMAP" id="MF_00108">
    <property type="entry name" value="IspD"/>
    <property type="match status" value="1"/>
</dbReference>
<dbReference type="NCBIfam" id="TIGR00453">
    <property type="entry name" value="ispD"/>
    <property type="match status" value="1"/>
</dbReference>
<dbReference type="EC" id="2.7.7.60" evidence="7"/>
<evidence type="ECO:0000256" key="4">
    <source>
        <dbReference type="ARBA" id="ARBA00022679"/>
    </source>
</evidence>
<dbReference type="InterPro" id="IPR029044">
    <property type="entry name" value="Nucleotide-diphossugar_trans"/>
</dbReference>
<evidence type="ECO:0000313" key="8">
    <source>
        <dbReference type="EMBL" id="ABR70230.1"/>
    </source>
</evidence>
<dbReference type="PROSITE" id="PS01295">
    <property type="entry name" value="ISPD"/>
    <property type="match status" value="1"/>
</dbReference>
<dbReference type="eggNOG" id="COG1211">
    <property type="taxonomic scope" value="Bacteria"/>
</dbReference>
<dbReference type="STRING" id="400668.Mmwyl1_1301"/>
<gene>
    <name evidence="7" type="primary">ispD</name>
    <name evidence="8" type="ordered locus">Mmwyl1_1301</name>
</gene>
<feature type="site" description="Transition state stabilizer" evidence="7">
    <location>
        <position position="17"/>
    </location>
</feature>
<dbReference type="GO" id="GO:0050518">
    <property type="term" value="F:2-C-methyl-D-erythritol 4-phosphate cytidylyltransferase activity"/>
    <property type="evidence" value="ECO:0007669"/>
    <property type="project" value="UniProtKB-UniRule"/>
</dbReference>
<reference evidence="8" key="1">
    <citation type="submission" date="2007-06" db="EMBL/GenBank/DDBJ databases">
        <title>Complete sequence of Marinomonas sp. MWYL1.</title>
        <authorList>
            <consortium name="US DOE Joint Genome Institute"/>
            <person name="Copeland A."/>
            <person name="Lucas S."/>
            <person name="Lapidus A."/>
            <person name="Barry K."/>
            <person name="Glavina del Rio T."/>
            <person name="Dalin E."/>
            <person name="Tice H."/>
            <person name="Pitluck S."/>
            <person name="Kiss H."/>
            <person name="Brettin T."/>
            <person name="Bruce D."/>
            <person name="Detter J.C."/>
            <person name="Han C."/>
            <person name="Schmutz J."/>
            <person name="Larimer F."/>
            <person name="Land M."/>
            <person name="Hauser L."/>
            <person name="Kyrpides N."/>
            <person name="Kim E."/>
            <person name="Johnston A.W.B."/>
            <person name="Todd J.D."/>
            <person name="Rogers R."/>
            <person name="Wexler M."/>
            <person name="Bond P.L."/>
            <person name="Li Y."/>
            <person name="Richardson P."/>
        </authorList>
    </citation>
    <scope>NUCLEOTIDE SEQUENCE [LARGE SCALE GENOMIC DNA]</scope>
    <source>
        <strain evidence="8">MWYL1</strain>
    </source>
</reference>
<feature type="site" description="Positions MEP for the nucleophilic attack" evidence="7">
    <location>
        <position position="213"/>
    </location>
</feature>
<proteinExistence type="inferred from homology"/>
<dbReference type="AlphaFoldDB" id="A6VUV1"/>
<dbReference type="EMBL" id="CP000749">
    <property type="protein sequence ID" value="ABR70230.1"/>
    <property type="molecule type" value="Genomic_DNA"/>
</dbReference>
<comment type="catalytic activity">
    <reaction evidence="1 7">
        <text>2-C-methyl-D-erythritol 4-phosphate + CTP + H(+) = 4-CDP-2-C-methyl-D-erythritol + diphosphate</text>
        <dbReference type="Rhea" id="RHEA:13429"/>
        <dbReference type="ChEBI" id="CHEBI:15378"/>
        <dbReference type="ChEBI" id="CHEBI:33019"/>
        <dbReference type="ChEBI" id="CHEBI:37563"/>
        <dbReference type="ChEBI" id="CHEBI:57823"/>
        <dbReference type="ChEBI" id="CHEBI:58262"/>
        <dbReference type="EC" id="2.7.7.60"/>
    </reaction>
</comment>
<keyword evidence="6 7" id="KW-0414">Isoprene biosynthesis</keyword>
<dbReference type="Gene3D" id="3.90.550.10">
    <property type="entry name" value="Spore Coat Polysaccharide Biosynthesis Protein SpsA, Chain A"/>
    <property type="match status" value="1"/>
</dbReference>
<dbReference type="SUPFAM" id="SSF53448">
    <property type="entry name" value="Nucleotide-diphospho-sugar transferases"/>
    <property type="match status" value="1"/>
</dbReference>
<dbReference type="InterPro" id="IPR034683">
    <property type="entry name" value="IspD/TarI"/>
</dbReference>
<dbReference type="GO" id="GO:0019288">
    <property type="term" value="P:isopentenyl diphosphate biosynthetic process, methylerythritol 4-phosphate pathway"/>
    <property type="evidence" value="ECO:0007669"/>
    <property type="project" value="UniProtKB-UniRule"/>
</dbReference>
<dbReference type="InterPro" id="IPR018294">
    <property type="entry name" value="ISPD_synthase_CS"/>
</dbReference>
<keyword evidence="5 7" id="KW-0548">Nucleotidyltransferase</keyword>
<comment type="pathway">
    <text evidence="2 7">Isoprenoid biosynthesis; isopentenyl diphosphate biosynthesis via DXP pathway; isopentenyl diphosphate from 1-deoxy-D-xylulose 5-phosphate: step 2/6.</text>
</comment>
<evidence type="ECO:0000256" key="5">
    <source>
        <dbReference type="ARBA" id="ARBA00022695"/>
    </source>
</evidence>
<evidence type="ECO:0000256" key="7">
    <source>
        <dbReference type="HAMAP-Rule" id="MF_00108"/>
    </source>
</evidence>
<evidence type="ECO:0000256" key="1">
    <source>
        <dbReference type="ARBA" id="ARBA00001282"/>
    </source>
</evidence>
<dbReference type="PANTHER" id="PTHR32125:SF4">
    <property type="entry name" value="2-C-METHYL-D-ERYTHRITOL 4-PHOSPHATE CYTIDYLYLTRANSFERASE, CHLOROPLASTIC"/>
    <property type="match status" value="1"/>
</dbReference>
<dbReference type="InterPro" id="IPR050088">
    <property type="entry name" value="IspD/TarI_cytidylyltransf_bact"/>
</dbReference>
<comment type="function">
    <text evidence="7">Catalyzes the formation of 4-diphosphocytidyl-2-C-methyl-D-erythritol from CTP and 2-C-methyl-D-erythritol 4-phosphate (MEP).</text>
</comment>